<reference evidence="2 3" key="1">
    <citation type="submission" date="2019-09" db="EMBL/GenBank/DDBJ databases">
        <title>Arthrobacter zafarii sp. nov., a moderately thermotolerant and halotolerant actinobacterium isolated from Cholistan desert soil of Pakistan.</title>
        <authorList>
            <person name="Amin A."/>
            <person name="Ahmed I."/>
            <person name="Khalid N."/>
            <person name="Schumann P."/>
            <person name="Busse H.J."/>
            <person name="Khan I.U."/>
            <person name="Li S."/>
            <person name="Li W.J."/>
        </authorList>
    </citation>
    <scope>NUCLEOTIDE SEQUENCE [LARGE SCALE GENOMIC DNA]</scope>
    <source>
        <strain evidence="2 3">NCCP-1664</strain>
    </source>
</reference>
<name>A0A5A7NTV0_9MICC</name>
<proteinExistence type="predicted"/>
<evidence type="ECO:0000313" key="2">
    <source>
        <dbReference type="EMBL" id="GER23267.1"/>
    </source>
</evidence>
<feature type="region of interest" description="Disordered" evidence="1">
    <location>
        <begin position="112"/>
        <end position="136"/>
    </location>
</feature>
<accession>A0A5A7NTV0</accession>
<evidence type="ECO:0000313" key="3">
    <source>
        <dbReference type="Proteomes" id="UP000325307"/>
    </source>
</evidence>
<keyword evidence="3" id="KW-1185">Reference proteome</keyword>
<protein>
    <submittedName>
        <fullName evidence="2">Uncharacterized protein</fullName>
    </submittedName>
</protein>
<dbReference type="Proteomes" id="UP000325307">
    <property type="component" value="Unassembled WGS sequence"/>
</dbReference>
<comment type="caution">
    <text evidence="2">The sequence shown here is derived from an EMBL/GenBank/DDBJ whole genome shotgun (WGS) entry which is preliminary data.</text>
</comment>
<evidence type="ECO:0000256" key="1">
    <source>
        <dbReference type="SAM" id="MobiDB-lite"/>
    </source>
</evidence>
<dbReference type="AlphaFoldDB" id="A0A5A7NTV0"/>
<dbReference type="EMBL" id="BKDJ01000008">
    <property type="protein sequence ID" value="GER23267.1"/>
    <property type="molecule type" value="Genomic_DNA"/>
</dbReference>
<dbReference type="OrthoDB" id="4929272at2"/>
<sequence>MNTRRIPTASIAARWNPSDQAVDLVIDGRAVIDIVDPQKQCGVSPFARRFVHSSARGWLAEYRGVSDDRDERLLEGELEIAVCRACGDLDCGNLAVYVAMDANTVIWRQPHWAGDDEDDDEDDDEPGPDDPESLMPQVGVFDRAEYEAALADVERFINRPGWRRETPEAASWLDRLRNRFTSVWDK</sequence>
<gene>
    <name evidence="2" type="ORF">NCCP1664_17630</name>
</gene>
<organism evidence="2 3">
    <name type="scientific">Zafaria cholistanensis</name>
    <dbReference type="NCBI Taxonomy" id="1682741"/>
    <lineage>
        <taxon>Bacteria</taxon>
        <taxon>Bacillati</taxon>
        <taxon>Actinomycetota</taxon>
        <taxon>Actinomycetes</taxon>
        <taxon>Micrococcales</taxon>
        <taxon>Micrococcaceae</taxon>
        <taxon>Zafaria</taxon>
    </lineage>
</organism>
<dbReference type="RefSeq" id="WP_149956873.1">
    <property type="nucleotide sequence ID" value="NZ_BKDJ01000008.1"/>
</dbReference>
<feature type="compositionally biased region" description="Acidic residues" evidence="1">
    <location>
        <begin position="115"/>
        <end position="132"/>
    </location>
</feature>